<dbReference type="Proteomes" id="UP000325462">
    <property type="component" value="Chromosome"/>
</dbReference>
<dbReference type="RefSeq" id="WP_002479421.1">
    <property type="nucleotide sequence ID" value="NZ_CP020735.1"/>
</dbReference>
<gene>
    <name evidence="1" type="ORF">FO454_12280</name>
</gene>
<sequence>MQMKLREQELIDFLEINFPDKEFKKGRMLVGQHHRDDLTVYYLGEELFAAIIVAFNTFETREAMLLDYTAVKDITLKEGWLYRKMIIKTENERMKYGTSKVLLSDFQTENFNYFIDGQKERVIFKNGKFV</sequence>
<keyword evidence="2" id="KW-1185">Reference proteome</keyword>
<reference evidence="1 2" key="1">
    <citation type="submission" date="2019-07" db="EMBL/GenBank/DDBJ databases">
        <title>Comparative genome analysis of staphylococcus lugdunensis shows clonal complex-dependent diversity of the putative virulence factor, ess/type vii locus.</title>
        <authorList>
            <person name="Lebeurre J."/>
            <person name="Dahyot S."/>
            <person name="Diene S."/>
            <person name="Paulay A."/>
            <person name="Aubourg M."/>
            <person name="Argemi X."/>
            <person name="Giard J.-C."/>
            <person name="Tournier I."/>
            <person name="Francois P."/>
            <person name="Pestel-Caron M."/>
        </authorList>
    </citation>
    <scope>NUCLEOTIDE SEQUENCE [LARGE SCALE GENOMIC DNA]</scope>
    <source>
        <strain evidence="1 2">SL13</strain>
    </source>
</reference>
<proteinExistence type="predicted"/>
<evidence type="ECO:0000313" key="2">
    <source>
        <dbReference type="Proteomes" id="UP000325462"/>
    </source>
</evidence>
<evidence type="ECO:0000313" key="1">
    <source>
        <dbReference type="EMBL" id="QEX39644.1"/>
    </source>
</evidence>
<protein>
    <submittedName>
        <fullName evidence="1">Uncharacterized protein</fullName>
    </submittedName>
</protein>
<accession>A0ABX6BZ21</accession>
<dbReference type="EMBL" id="CP041722">
    <property type="protein sequence ID" value="QEX39644.1"/>
    <property type="molecule type" value="Genomic_DNA"/>
</dbReference>
<name>A0ABX6BZ21_STALU</name>
<organism evidence="1 2">
    <name type="scientific">Staphylococcus lugdunensis</name>
    <dbReference type="NCBI Taxonomy" id="28035"/>
    <lineage>
        <taxon>Bacteria</taxon>
        <taxon>Bacillati</taxon>
        <taxon>Bacillota</taxon>
        <taxon>Bacilli</taxon>
        <taxon>Bacillales</taxon>
        <taxon>Staphylococcaceae</taxon>
        <taxon>Staphylococcus</taxon>
    </lineage>
</organism>